<dbReference type="SMART" id="SM00450">
    <property type="entry name" value="RHOD"/>
    <property type="match status" value="1"/>
</dbReference>
<dbReference type="InterPro" id="IPR036873">
    <property type="entry name" value="Rhodanese-like_dom_sf"/>
</dbReference>
<feature type="domain" description="Rhodanese" evidence="2">
    <location>
        <begin position="50"/>
        <end position="138"/>
    </location>
</feature>
<keyword evidence="1" id="KW-0472">Membrane</keyword>
<dbReference type="InterPro" id="IPR001763">
    <property type="entry name" value="Rhodanese-like_dom"/>
</dbReference>
<comment type="caution">
    <text evidence="3">The sequence shown here is derived from an EMBL/GenBank/DDBJ whole genome shotgun (WGS) entry which is preliminary data.</text>
</comment>
<evidence type="ECO:0000313" key="3">
    <source>
        <dbReference type="EMBL" id="MFC4892808.1"/>
    </source>
</evidence>
<keyword evidence="1" id="KW-1133">Transmembrane helix</keyword>
<keyword evidence="4" id="KW-1185">Reference proteome</keyword>
<dbReference type="PANTHER" id="PTHR43031">
    <property type="entry name" value="FAD-DEPENDENT OXIDOREDUCTASE"/>
    <property type="match status" value="1"/>
</dbReference>
<proteinExistence type="predicted"/>
<protein>
    <submittedName>
        <fullName evidence="3">Rhodanese-like domain-containing protein</fullName>
    </submittedName>
</protein>
<dbReference type="SUPFAM" id="SSF52821">
    <property type="entry name" value="Rhodanese/Cell cycle control phosphatase"/>
    <property type="match status" value="1"/>
</dbReference>
<dbReference type="PANTHER" id="PTHR43031:SF18">
    <property type="entry name" value="RHODANESE-RELATED SULFURTRANSFERASES"/>
    <property type="match status" value="1"/>
</dbReference>
<dbReference type="Proteomes" id="UP001595926">
    <property type="component" value="Unassembled WGS sequence"/>
</dbReference>
<dbReference type="EMBL" id="JBHSJH010000003">
    <property type="protein sequence ID" value="MFC4892808.1"/>
    <property type="molecule type" value="Genomic_DNA"/>
</dbReference>
<keyword evidence="1" id="KW-0812">Transmembrane</keyword>
<dbReference type="CDD" id="cd00158">
    <property type="entry name" value="RHOD"/>
    <property type="match status" value="1"/>
</dbReference>
<organism evidence="3 4">
    <name type="scientific">Pseudofrancisella aestuarii</name>
    <dbReference type="NCBI Taxonomy" id="2670347"/>
    <lineage>
        <taxon>Bacteria</taxon>
        <taxon>Pseudomonadati</taxon>
        <taxon>Pseudomonadota</taxon>
        <taxon>Gammaproteobacteria</taxon>
        <taxon>Thiotrichales</taxon>
        <taxon>Francisellaceae</taxon>
        <taxon>Pseudofrancisella</taxon>
    </lineage>
</organism>
<evidence type="ECO:0000259" key="2">
    <source>
        <dbReference type="PROSITE" id="PS50206"/>
    </source>
</evidence>
<gene>
    <name evidence="3" type="ORF">ACFPDQ_07055</name>
</gene>
<dbReference type="PROSITE" id="PS50206">
    <property type="entry name" value="RHODANESE_3"/>
    <property type="match status" value="1"/>
</dbReference>
<name>A0ABV9TCA0_9GAMM</name>
<feature type="transmembrane region" description="Helical" evidence="1">
    <location>
        <begin position="6"/>
        <end position="28"/>
    </location>
</feature>
<dbReference type="RefSeq" id="WP_119331178.1">
    <property type="nucleotide sequence ID" value="NZ_JBHSJH010000003.1"/>
</dbReference>
<evidence type="ECO:0000256" key="1">
    <source>
        <dbReference type="SAM" id="Phobius"/>
    </source>
</evidence>
<dbReference type="InterPro" id="IPR050229">
    <property type="entry name" value="GlpE_sulfurtransferase"/>
</dbReference>
<reference evidence="4" key="1">
    <citation type="journal article" date="2019" name="Int. J. Syst. Evol. Microbiol.">
        <title>The Global Catalogue of Microorganisms (GCM) 10K type strain sequencing project: providing services to taxonomists for standard genome sequencing and annotation.</title>
        <authorList>
            <consortium name="The Broad Institute Genomics Platform"/>
            <consortium name="The Broad Institute Genome Sequencing Center for Infectious Disease"/>
            <person name="Wu L."/>
            <person name="Ma J."/>
        </authorList>
    </citation>
    <scope>NUCLEOTIDE SEQUENCE [LARGE SCALE GENOMIC DNA]</scope>
    <source>
        <strain evidence="4">CGMCC 1.13718</strain>
    </source>
</reference>
<sequence length="143" mass="16154">MENLSYFVSQNLVFCLSFILLLAIYIVFELTQSKHSQTSLSVQNAVAEVNKHKGVYLDVRAPEDYKKAHVIGAINIPSEKIEESLKKLHKHKDKPVVIYGNSHSDKTRNILRKDGFEKAYSLKGGFSAWLQAGYPVKSEDANK</sequence>
<dbReference type="Gene3D" id="3.40.250.10">
    <property type="entry name" value="Rhodanese-like domain"/>
    <property type="match status" value="1"/>
</dbReference>
<accession>A0ABV9TCA0</accession>
<dbReference type="Pfam" id="PF00581">
    <property type="entry name" value="Rhodanese"/>
    <property type="match status" value="1"/>
</dbReference>
<evidence type="ECO:0000313" key="4">
    <source>
        <dbReference type="Proteomes" id="UP001595926"/>
    </source>
</evidence>